<evidence type="ECO:0000259" key="5">
    <source>
        <dbReference type="PROSITE" id="PS50009"/>
    </source>
</evidence>
<dbReference type="SMART" id="SM00049">
    <property type="entry name" value="DEP"/>
    <property type="match status" value="1"/>
</dbReference>
<dbReference type="InterPro" id="IPR000595">
    <property type="entry name" value="cNMP-bd_dom"/>
</dbReference>
<evidence type="ECO:0000256" key="1">
    <source>
        <dbReference type="ARBA" id="ARBA00010829"/>
    </source>
</evidence>
<dbReference type="GO" id="GO:0005886">
    <property type="term" value="C:plasma membrane"/>
    <property type="evidence" value="ECO:0007669"/>
    <property type="project" value="TreeGrafter"/>
</dbReference>
<organism evidence="10">
    <name type="scientific">Culicoides sonorensis</name>
    <name type="common">Biting midge</name>
    <dbReference type="NCBI Taxonomy" id="179676"/>
    <lineage>
        <taxon>Eukaryota</taxon>
        <taxon>Metazoa</taxon>
        <taxon>Ecdysozoa</taxon>
        <taxon>Arthropoda</taxon>
        <taxon>Hexapoda</taxon>
        <taxon>Insecta</taxon>
        <taxon>Pterygota</taxon>
        <taxon>Neoptera</taxon>
        <taxon>Endopterygota</taxon>
        <taxon>Diptera</taxon>
        <taxon>Nematocera</taxon>
        <taxon>Chironomoidea</taxon>
        <taxon>Ceratopogonidae</taxon>
        <taxon>Ceratopogoninae</taxon>
        <taxon>Culicoides</taxon>
        <taxon>Monoculicoides</taxon>
    </lineage>
</organism>
<evidence type="ECO:0000259" key="9">
    <source>
        <dbReference type="PROSITE" id="PS50212"/>
    </source>
</evidence>
<dbReference type="SUPFAM" id="SSF51206">
    <property type="entry name" value="cAMP-binding domain-like"/>
    <property type="match status" value="2"/>
</dbReference>
<name>A0A336LKN5_CULSO</name>
<feature type="region of interest" description="Disordered" evidence="4">
    <location>
        <begin position="156"/>
        <end position="192"/>
    </location>
</feature>
<dbReference type="InterPro" id="IPR029071">
    <property type="entry name" value="Ubiquitin-like_domsf"/>
</dbReference>
<dbReference type="InterPro" id="IPR000159">
    <property type="entry name" value="RA_dom"/>
</dbReference>
<dbReference type="InterPro" id="IPR023578">
    <property type="entry name" value="Ras_GEF_dom_sf"/>
</dbReference>
<dbReference type="InterPro" id="IPR018490">
    <property type="entry name" value="cNMP-bd_dom_sf"/>
</dbReference>
<dbReference type="GO" id="GO:0005085">
    <property type="term" value="F:guanyl-nucleotide exchange factor activity"/>
    <property type="evidence" value="ECO:0007669"/>
    <property type="project" value="UniProtKB-KW"/>
</dbReference>
<dbReference type="PROSITE" id="PS50200">
    <property type="entry name" value="RA"/>
    <property type="match status" value="1"/>
</dbReference>
<evidence type="ECO:0000313" key="10">
    <source>
        <dbReference type="EMBL" id="SSX18265.1"/>
    </source>
</evidence>
<dbReference type="CDD" id="cd00038">
    <property type="entry name" value="CAP_ED"/>
    <property type="match status" value="2"/>
</dbReference>
<dbReference type="PROSITE" id="PS50042">
    <property type="entry name" value="CNMP_BINDING_3"/>
    <property type="match status" value="2"/>
</dbReference>
<evidence type="ECO:0000259" key="8">
    <source>
        <dbReference type="PROSITE" id="PS50200"/>
    </source>
</evidence>
<dbReference type="Gene3D" id="1.20.870.10">
    <property type="entry name" value="Son of sevenless (SoS) protein Chain: S domain 1"/>
    <property type="match status" value="1"/>
</dbReference>
<dbReference type="InterPro" id="IPR014710">
    <property type="entry name" value="RmlC-like_jellyroll"/>
</dbReference>
<feature type="domain" description="Ras-associating" evidence="8">
    <location>
        <begin position="643"/>
        <end position="725"/>
    </location>
</feature>
<accession>A0A336LKN5</accession>
<dbReference type="SUPFAM" id="SSF48366">
    <property type="entry name" value="Ras GEF"/>
    <property type="match status" value="1"/>
</dbReference>
<dbReference type="SUPFAM" id="SSF54236">
    <property type="entry name" value="Ubiquitin-like"/>
    <property type="match status" value="1"/>
</dbReference>
<dbReference type="InterPro" id="IPR036388">
    <property type="entry name" value="WH-like_DNA-bd_sf"/>
</dbReference>
<dbReference type="Gene3D" id="2.60.120.10">
    <property type="entry name" value="Jelly Rolls"/>
    <property type="match status" value="2"/>
</dbReference>
<dbReference type="InterPro" id="IPR008937">
    <property type="entry name" value="Ras-like_GEF"/>
</dbReference>
<dbReference type="SMART" id="SM00100">
    <property type="entry name" value="cNMP"/>
    <property type="match status" value="2"/>
</dbReference>
<dbReference type="PROSITE" id="PS50009">
    <property type="entry name" value="RASGEF_CAT"/>
    <property type="match status" value="1"/>
</dbReference>
<dbReference type="PROSITE" id="PS50212">
    <property type="entry name" value="RASGEF_NTER"/>
    <property type="match status" value="1"/>
</dbReference>
<evidence type="ECO:0000259" key="7">
    <source>
        <dbReference type="PROSITE" id="PS50186"/>
    </source>
</evidence>
<feature type="domain" description="N-terminal Ras-GEF" evidence="9">
    <location>
        <begin position="477"/>
        <end position="602"/>
    </location>
</feature>
<dbReference type="CDD" id="cd00155">
    <property type="entry name" value="RasGEF"/>
    <property type="match status" value="1"/>
</dbReference>
<feature type="domain" description="DEP" evidence="7">
    <location>
        <begin position="209"/>
        <end position="284"/>
    </location>
</feature>
<reference evidence="10" key="1">
    <citation type="submission" date="2018-07" db="EMBL/GenBank/DDBJ databases">
        <authorList>
            <person name="Quirk P.G."/>
            <person name="Krulwich T.A."/>
        </authorList>
    </citation>
    <scope>NUCLEOTIDE SEQUENCE</scope>
</reference>
<dbReference type="VEuPathDB" id="VectorBase:CSON008457"/>
<feature type="domain" description="Cyclic nucleotide-binding" evidence="6">
    <location>
        <begin position="376"/>
        <end position="445"/>
    </location>
</feature>
<proteinExistence type="inferred from homology"/>
<dbReference type="Pfam" id="PF00027">
    <property type="entry name" value="cNMP_binding"/>
    <property type="match status" value="2"/>
</dbReference>
<feature type="compositionally biased region" description="Polar residues" evidence="4">
    <location>
        <begin position="162"/>
        <end position="180"/>
    </location>
</feature>
<dbReference type="OMA" id="CVRLCCV"/>
<evidence type="ECO:0000256" key="3">
    <source>
        <dbReference type="PROSITE-ProRule" id="PRU00168"/>
    </source>
</evidence>
<protein>
    <submittedName>
        <fullName evidence="10">CSON008457 protein</fullName>
    </submittedName>
</protein>
<comment type="similarity">
    <text evidence="1">Belongs to the RAPGEF2 family.</text>
</comment>
<dbReference type="InterPro" id="IPR000651">
    <property type="entry name" value="Ras-like_Gua-exchang_fac_N"/>
</dbReference>
<dbReference type="AlphaFoldDB" id="A0A336LKN5"/>
<dbReference type="Gene3D" id="1.10.8.1240">
    <property type="match status" value="1"/>
</dbReference>
<sequence>MAMEWITAIDKRPCDRNLRDAELISCRLRRVEPLCRLPGSALQQLAMCGFYEDLEKGVTLFRAGEQGRFWYAVLGGSLEVRYHASNPDSNTQVTLCNLGVGATFGESILHDMPRDCTVVTKTSCELLRVEQADFRLIWEKNKELMNDIILNSRKRNGYGVSPTRQSPTKPTRGSTSNDVDQPNPALPITPAPSPAMTRMAWALRTLLVTDSSSCLKDRKVSGKLIKKCAPGTELVDWLINLSPIVHTRAQASGMWQALLEEGVLAHVAREQPFKDKCFLYRFTTDEDNTSNTPQIEDVNSANDHVREQLPALLHRGPDATLRMILRKPSHERTQEELELVFEELLHIAALSHLSTSIKRELASVIVFEAHAQAGTGDEGRSWYILLKGSVDVVIHGKGTVATLKEGDDFGKLALINDAPRAATIVLKENNCHLLRVDKEHFNRILRDVEANSLRLQENGKDVLILERVVKQRGHSAFKYTVMCGTPSKMLEHLLDTRMGIQVGPTDPFLDDFMLTHIVFMPVPELEHDDEDHEQTTEDRDYVIQCKRRVVQFIQKWVIAVRHAVFEDPAAVDFIEDIASDVENDPELSEEASIIHHVLTQISRYQEDRNQHANQKWKLPPNGQPICLFSGNPTGTKTLIRPDDDIIFRVYCADHTYCTLRFPVCTTAEMIKACAADKLQINRNTEDLALVEVKSNGERIVFKDNDVSIPTVLSLNGRIFVSPKDHIDALTPLPEQEMVTDGIDMDIEMLSTKEIAYYMTQFDWDLFWAVHEYELMYHTFGRHHFNKITSNLDVFIRRFNEIQYWVVTEIVSTGSMNKRVSLEYQNLNAFFAIVMGLSNNAVSRLSQTWEKIPSKFKKLFTEFEALIDPSRNHRAYRMSVGKLQPPVIPFMPLLLKDMTFAHEGNKTSVDGLVNFEKMHMMAQTMRTIRFCRSRHLVLDPPSPKSEGDVRSYVSCFRIIDNQRVLTAMAQKIEPTRRS</sequence>
<dbReference type="CDD" id="cd06224">
    <property type="entry name" value="REM"/>
    <property type="match status" value="1"/>
</dbReference>
<dbReference type="Pfam" id="PF00617">
    <property type="entry name" value="RasGEF"/>
    <property type="match status" value="1"/>
</dbReference>
<feature type="domain" description="Cyclic nucleotide-binding" evidence="6">
    <location>
        <begin position="51"/>
        <end position="155"/>
    </location>
</feature>
<evidence type="ECO:0000256" key="2">
    <source>
        <dbReference type="ARBA" id="ARBA00022658"/>
    </source>
</evidence>
<keyword evidence="2 3" id="KW-0344">Guanine-nucleotide releasing factor</keyword>
<dbReference type="Gene3D" id="1.10.10.10">
    <property type="entry name" value="Winged helix-like DNA-binding domain superfamily/Winged helix DNA-binding domain"/>
    <property type="match status" value="1"/>
</dbReference>
<dbReference type="SUPFAM" id="SSF46785">
    <property type="entry name" value="Winged helix' DNA-binding domain"/>
    <property type="match status" value="1"/>
</dbReference>
<evidence type="ECO:0000259" key="6">
    <source>
        <dbReference type="PROSITE" id="PS50042"/>
    </source>
</evidence>
<dbReference type="InterPro" id="IPR000591">
    <property type="entry name" value="DEP_dom"/>
</dbReference>
<feature type="domain" description="Ras-GEF" evidence="5">
    <location>
        <begin position="750"/>
        <end position="974"/>
    </location>
</feature>
<dbReference type="SMART" id="SM00147">
    <property type="entry name" value="RasGEF"/>
    <property type="match status" value="1"/>
</dbReference>
<gene>
    <name evidence="10" type="primary">CSON008457</name>
</gene>
<dbReference type="PROSITE" id="PS50186">
    <property type="entry name" value="DEP"/>
    <property type="match status" value="1"/>
</dbReference>
<dbReference type="PANTHER" id="PTHR23113">
    <property type="entry name" value="GUANINE NUCLEOTIDE EXCHANGE FACTOR"/>
    <property type="match status" value="1"/>
</dbReference>
<dbReference type="InterPro" id="IPR019804">
    <property type="entry name" value="Ras_G-nucl-exch_fac_CS"/>
</dbReference>
<dbReference type="Gene3D" id="3.10.20.90">
    <property type="entry name" value="Phosphatidylinositol 3-kinase Catalytic Subunit, Chain A, domain 1"/>
    <property type="match status" value="1"/>
</dbReference>
<dbReference type="PROSITE" id="PS00720">
    <property type="entry name" value="RASGEF"/>
    <property type="match status" value="1"/>
</dbReference>
<dbReference type="InterPro" id="IPR001895">
    <property type="entry name" value="RASGEF_cat_dom"/>
</dbReference>
<evidence type="ECO:0000256" key="4">
    <source>
        <dbReference type="SAM" id="MobiDB-lite"/>
    </source>
</evidence>
<dbReference type="InterPro" id="IPR036964">
    <property type="entry name" value="RASGEF_cat_dom_sf"/>
</dbReference>
<dbReference type="Gene3D" id="1.10.840.10">
    <property type="entry name" value="Ras guanine-nucleotide exchange factors catalytic domain"/>
    <property type="match status" value="1"/>
</dbReference>
<dbReference type="CDD" id="cd04437">
    <property type="entry name" value="DEP_Epac"/>
    <property type="match status" value="1"/>
</dbReference>
<dbReference type="PANTHER" id="PTHR23113:SF327">
    <property type="entry name" value="EXCHANGE PROTEIN DIRECTLY ACTIVATED BY CAMP, ISOFORM E"/>
    <property type="match status" value="1"/>
</dbReference>
<dbReference type="GO" id="GO:0007265">
    <property type="term" value="P:Ras protein signal transduction"/>
    <property type="evidence" value="ECO:0007669"/>
    <property type="project" value="TreeGrafter"/>
</dbReference>
<dbReference type="EMBL" id="UFQT01000031">
    <property type="protein sequence ID" value="SSX18265.1"/>
    <property type="molecule type" value="Genomic_DNA"/>
</dbReference>
<dbReference type="Pfam" id="PF00610">
    <property type="entry name" value="DEP"/>
    <property type="match status" value="1"/>
</dbReference>
<dbReference type="InterPro" id="IPR036390">
    <property type="entry name" value="WH_DNA-bd_sf"/>
</dbReference>